<dbReference type="OrthoDB" id="2410053at2759"/>
<feature type="region of interest" description="Disordered" evidence="6">
    <location>
        <begin position="1"/>
        <end position="22"/>
    </location>
</feature>
<evidence type="ECO:0000256" key="4">
    <source>
        <dbReference type="ARBA" id="ARBA00022833"/>
    </source>
</evidence>
<evidence type="ECO:0000256" key="2">
    <source>
        <dbReference type="ARBA" id="ARBA00022723"/>
    </source>
</evidence>
<organism evidence="8 9">
    <name type="scientific">Rhizophagus irregularis (strain DAOM 197198w)</name>
    <name type="common">Glomus intraradices</name>
    <dbReference type="NCBI Taxonomy" id="1432141"/>
    <lineage>
        <taxon>Eukaryota</taxon>
        <taxon>Fungi</taxon>
        <taxon>Fungi incertae sedis</taxon>
        <taxon>Mucoromycota</taxon>
        <taxon>Glomeromycotina</taxon>
        <taxon>Glomeromycetes</taxon>
        <taxon>Glomerales</taxon>
        <taxon>Glomeraceae</taxon>
        <taxon>Rhizophagus</taxon>
    </lineage>
</organism>
<dbReference type="AlphaFoldDB" id="A0A015K4S1"/>
<dbReference type="GO" id="GO:0005634">
    <property type="term" value="C:nucleus"/>
    <property type="evidence" value="ECO:0007669"/>
    <property type="project" value="UniProtKB-SubCell"/>
</dbReference>
<evidence type="ECO:0000256" key="5">
    <source>
        <dbReference type="ARBA" id="ARBA00023242"/>
    </source>
</evidence>
<reference evidence="8 9" key="1">
    <citation type="submission" date="2014-02" db="EMBL/GenBank/DDBJ databases">
        <title>Single nucleus genome sequencing reveals high similarity among nuclei of an endomycorrhizal fungus.</title>
        <authorList>
            <person name="Lin K."/>
            <person name="Geurts R."/>
            <person name="Zhang Z."/>
            <person name="Limpens E."/>
            <person name="Saunders D.G."/>
            <person name="Mu D."/>
            <person name="Pang E."/>
            <person name="Cao H."/>
            <person name="Cha H."/>
            <person name="Lin T."/>
            <person name="Zhou Q."/>
            <person name="Shang Y."/>
            <person name="Li Y."/>
            <person name="Ivanov S."/>
            <person name="Sharma T."/>
            <person name="Velzen R.V."/>
            <person name="Ruijter N.D."/>
            <person name="Aanen D.K."/>
            <person name="Win J."/>
            <person name="Kamoun S."/>
            <person name="Bisseling T."/>
            <person name="Huang S."/>
        </authorList>
    </citation>
    <scope>NUCLEOTIDE SEQUENCE [LARGE SCALE GENOMIC DNA]</scope>
    <source>
        <strain evidence="9">DAOM197198w</strain>
    </source>
</reference>
<dbReference type="InterPro" id="IPR007021">
    <property type="entry name" value="DUF659"/>
</dbReference>
<dbReference type="EMBL" id="JEMT01012800">
    <property type="protein sequence ID" value="EXX74590.1"/>
    <property type="molecule type" value="Genomic_DNA"/>
</dbReference>
<gene>
    <name evidence="8" type="ORF">RirG_049760</name>
</gene>
<dbReference type="HOGENOM" id="CLU_861704_0_0_1"/>
<keyword evidence="4" id="KW-0862">Zinc</keyword>
<evidence type="ECO:0000256" key="6">
    <source>
        <dbReference type="SAM" id="MobiDB-lite"/>
    </source>
</evidence>
<dbReference type="GO" id="GO:0008270">
    <property type="term" value="F:zinc ion binding"/>
    <property type="evidence" value="ECO:0007669"/>
    <property type="project" value="UniProtKB-KW"/>
</dbReference>
<dbReference type="PANTHER" id="PTHR46481">
    <property type="entry name" value="ZINC FINGER BED DOMAIN-CONTAINING PROTEIN 4"/>
    <property type="match status" value="1"/>
</dbReference>
<dbReference type="OMA" id="DITSSHQ"/>
<protein>
    <recommendedName>
        <fullName evidence="7">DUF659 domain-containing protein</fullName>
    </recommendedName>
</protein>
<dbReference type="PANTHER" id="PTHR46481:SF10">
    <property type="entry name" value="ZINC FINGER BED DOMAIN-CONTAINING PROTEIN 39"/>
    <property type="match status" value="1"/>
</dbReference>
<keyword evidence="9" id="KW-1185">Reference proteome</keyword>
<feature type="domain" description="DUF659" evidence="7">
    <location>
        <begin position="81"/>
        <end position="230"/>
    </location>
</feature>
<keyword evidence="5" id="KW-0539">Nucleus</keyword>
<dbReference type="STRING" id="1432141.A0A015K4S1"/>
<dbReference type="Pfam" id="PF04937">
    <property type="entry name" value="DUF659"/>
    <property type="match status" value="1"/>
</dbReference>
<dbReference type="Proteomes" id="UP000022910">
    <property type="component" value="Unassembled WGS sequence"/>
</dbReference>
<comment type="caution">
    <text evidence="8">The sequence shown here is derived from an EMBL/GenBank/DDBJ whole genome shotgun (WGS) entry which is preliminary data.</text>
</comment>
<sequence>MDSSQNQDQDQDQTPAPQPRYKQTKIVNHFSSDNPLPLEISSRIDCSLLKAWVMAGIPFEVIENPFILDLFKNLNPAYIPPSRTTLSGRCLDEEISHVNKKIESELEIADSLTLTLDGWTFKRNESLYNYVVTTPNRKEYLVALRNYSMELHTGEFLASEISKIVEKIGLDKFTAVVTDNASNCRVARRMIEEKYGHIWDIRCAAHAINLIAADLVKINDIKEFISNCGMITRFFNNSHQASSILAQGLKNMKINIERLQTWCKTRWGSLYMTTDSILRARPIFD</sequence>
<name>A0A015K4S1_RHIIW</name>
<dbReference type="InterPro" id="IPR012337">
    <property type="entry name" value="RNaseH-like_sf"/>
</dbReference>
<dbReference type="InterPro" id="IPR052035">
    <property type="entry name" value="ZnF_BED_domain_contain"/>
</dbReference>
<evidence type="ECO:0000313" key="9">
    <source>
        <dbReference type="Proteomes" id="UP000022910"/>
    </source>
</evidence>
<comment type="subcellular location">
    <subcellularLocation>
        <location evidence="1">Nucleus</location>
    </subcellularLocation>
</comment>
<evidence type="ECO:0000256" key="1">
    <source>
        <dbReference type="ARBA" id="ARBA00004123"/>
    </source>
</evidence>
<accession>A0A015K4S1</accession>
<evidence type="ECO:0000259" key="7">
    <source>
        <dbReference type="Pfam" id="PF04937"/>
    </source>
</evidence>
<dbReference type="SUPFAM" id="SSF53098">
    <property type="entry name" value="Ribonuclease H-like"/>
    <property type="match status" value="1"/>
</dbReference>
<keyword evidence="2" id="KW-0479">Metal-binding</keyword>
<proteinExistence type="predicted"/>
<evidence type="ECO:0000256" key="3">
    <source>
        <dbReference type="ARBA" id="ARBA00022771"/>
    </source>
</evidence>
<keyword evidence="3" id="KW-0863">Zinc-finger</keyword>
<evidence type="ECO:0000313" key="8">
    <source>
        <dbReference type="EMBL" id="EXX74590.1"/>
    </source>
</evidence>